<evidence type="ECO:0008006" key="4">
    <source>
        <dbReference type="Google" id="ProtNLM"/>
    </source>
</evidence>
<protein>
    <recommendedName>
        <fullName evidence="4">Outer membrane protein beta-barrel domain-containing protein</fullName>
    </recommendedName>
</protein>
<organism evidence="2 3">
    <name type="scientific">Negadavirga shengliensis</name>
    <dbReference type="NCBI Taxonomy" id="1389218"/>
    <lineage>
        <taxon>Bacteria</taxon>
        <taxon>Pseudomonadati</taxon>
        <taxon>Bacteroidota</taxon>
        <taxon>Cytophagia</taxon>
        <taxon>Cytophagales</taxon>
        <taxon>Cyclobacteriaceae</taxon>
        <taxon>Negadavirga</taxon>
    </lineage>
</organism>
<feature type="signal peptide" evidence="1">
    <location>
        <begin position="1"/>
        <end position="23"/>
    </location>
</feature>
<name>A0ABV9SZ36_9BACT</name>
<evidence type="ECO:0000256" key="1">
    <source>
        <dbReference type="SAM" id="SignalP"/>
    </source>
</evidence>
<evidence type="ECO:0000313" key="3">
    <source>
        <dbReference type="Proteomes" id="UP001595818"/>
    </source>
</evidence>
<gene>
    <name evidence="2" type="ORF">ACFPFU_08280</name>
</gene>
<dbReference type="Proteomes" id="UP001595818">
    <property type="component" value="Unassembled WGS sequence"/>
</dbReference>
<feature type="chain" id="PRO_5046752904" description="Outer membrane protein beta-barrel domain-containing protein" evidence="1">
    <location>
        <begin position="24"/>
        <end position="224"/>
    </location>
</feature>
<dbReference type="RefSeq" id="WP_377063381.1">
    <property type="nucleotide sequence ID" value="NZ_JBHSJJ010000004.1"/>
</dbReference>
<reference evidence="3" key="1">
    <citation type="journal article" date="2019" name="Int. J. Syst. Evol. Microbiol.">
        <title>The Global Catalogue of Microorganisms (GCM) 10K type strain sequencing project: providing services to taxonomists for standard genome sequencing and annotation.</title>
        <authorList>
            <consortium name="The Broad Institute Genomics Platform"/>
            <consortium name="The Broad Institute Genome Sequencing Center for Infectious Disease"/>
            <person name="Wu L."/>
            <person name="Ma J."/>
        </authorList>
    </citation>
    <scope>NUCLEOTIDE SEQUENCE [LARGE SCALE GENOMIC DNA]</scope>
    <source>
        <strain evidence="3">CGMCC 4.7466</strain>
    </source>
</reference>
<dbReference type="EMBL" id="JBHSJJ010000004">
    <property type="protein sequence ID" value="MFC4871680.1"/>
    <property type="molecule type" value="Genomic_DNA"/>
</dbReference>
<accession>A0ABV9SZ36</accession>
<keyword evidence="1" id="KW-0732">Signal</keyword>
<sequence>MKTLKILLFILALGCSLSQRVNAQSKDWKQDKKIALVFGLTQPLVVSGFNVEVNYIHNRLIFDYSHGISLDLSGSLLPDYLQSQGLVVHMPFSTGFGIGYRFTEWLNLRVEPKWHRFEFYYEGDVQTIENRIGVDANNYSVGPGLYGFFQPFKKKENALKGITVAPSVRFWPTVASSFDNNAYRYENTRTGQTEELKSLASGIGFSPLIVNVSIGYTFDLKRNK</sequence>
<evidence type="ECO:0000313" key="2">
    <source>
        <dbReference type="EMBL" id="MFC4871680.1"/>
    </source>
</evidence>
<proteinExistence type="predicted"/>
<comment type="caution">
    <text evidence="2">The sequence shown here is derived from an EMBL/GenBank/DDBJ whole genome shotgun (WGS) entry which is preliminary data.</text>
</comment>
<keyword evidence="3" id="KW-1185">Reference proteome</keyword>